<name>H0QGQ6_ARTG1</name>
<feature type="domain" description="DUF7793" evidence="1">
    <location>
        <begin position="402"/>
        <end position="492"/>
    </location>
</feature>
<dbReference type="SUPFAM" id="SSF48452">
    <property type="entry name" value="TPR-like"/>
    <property type="match status" value="2"/>
</dbReference>
<evidence type="ECO:0000313" key="2">
    <source>
        <dbReference type="EMBL" id="GAB12007.1"/>
    </source>
</evidence>
<accession>H0QGQ6</accession>
<keyword evidence="3" id="KW-1185">Reference proteome</keyword>
<gene>
    <name evidence="2" type="ORF">ARGLB_008_00280</name>
</gene>
<sequence length="497" mass="53591">MQRDLSPFVIAELAARESWKRRDYAAGYAEAGHAAELAQEAGDELRWWKMVLLQAECLRDQGSIQECQQLAVELAAHPVANSAPDLGARAAILLAHSLQGLGRLPEAVDAATTAARLVAGDFENVYLHIQAQQALIAALAESGRHEDAWQECLDLESLLTDHVDEDTAGKAYWVIGNVAFLSNRVNEGGHYHDLAAGKLSPSQDVDLWARFNRASAEMRLQAKLGDAATLRCIERAELATEVVGGSERDILEMSLVRAHWYYLTGDMGTAISLLTPLRSKFPILATQTAAEATFILGRALMAQGHEAESLQMLDEAATLFDTAAAPERSATVRGFIASAEPSDRRHQQFLQGGVMPEATVFPGAAPLQPEVPTRPAPAPGVACTRLHDLAVKAVLPRGADLNETATAQLYSRIGELAGNRRVAVVLELTGVRSVNRAARAAYAAIPSVSAWAILGESPVDRLLGHFLLGGEFNSVPAQYFTAENDALDWLSRLDDVL</sequence>
<evidence type="ECO:0000313" key="3">
    <source>
        <dbReference type="Proteomes" id="UP000003828"/>
    </source>
</evidence>
<protein>
    <recommendedName>
        <fullName evidence="1">DUF7793 domain-containing protein</fullName>
    </recommendedName>
</protein>
<reference evidence="2 3" key="1">
    <citation type="submission" date="2011-12" db="EMBL/GenBank/DDBJ databases">
        <title>Whole genome shotgun sequence of Arthrobacter globiformis NBRC 12137.</title>
        <authorList>
            <person name="Miyazawa S."/>
            <person name="Hosoyama A."/>
            <person name="Tsuchikane K."/>
            <person name="Katsumata H."/>
            <person name="Yamazaki S."/>
            <person name="Fujita N."/>
        </authorList>
    </citation>
    <scope>NUCLEOTIDE SEQUENCE [LARGE SCALE GENOMIC DNA]</scope>
    <source>
        <strain evidence="2 3">NBRC 12137</strain>
    </source>
</reference>
<dbReference type="InterPro" id="IPR056695">
    <property type="entry name" value="DUF7793"/>
</dbReference>
<evidence type="ECO:0000259" key="1">
    <source>
        <dbReference type="Pfam" id="PF25056"/>
    </source>
</evidence>
<dbReference type="eggNOG" id="COG0457">
    <property type="taxonomic scope" value="Bacteria"/>
</dbReference>
<comment type="caution">
    <text evidence="2">The sequence shown here is derived from an EMBL/GenBank/DDBJ whole genome shotgun (WGS) entry which is preliminary data.</text>
</comment>
<dbReference type="AlphaFoldDB" id="H0QGQ6"/>
<dbReference type="Gene3D" id="3.40.970.30">
    <property type="entry name" value="yp_829618.1 like domains"/>
    <property type="match status" value="1"/>
</dbReference>
<dbReference type="STRING" id="1077972.ARGLB_008_00280"/>
<organism evidence="2 3">
    <name type="scientific">Arthrobacter globiformis (strain ATCC 8010 / DSM 20124 / JCM 1332 / NBRC 12137 / NCIMB 8907 / NRRL B-2979 / 168)</name>
    <dbReference type="NCBI Taxonomy" id="1077972"/>
    <lineage>
        <taxon>Bacteria</taxon>
        <taxon>Bacillati</taxon>
        <taxon>Actinomycetota</taxon>
        <taxon>Actinomycetes</taxon>
        <taxon>Micrococcales</taxon>
        <taxon>Micrococcaceae</taxon>
        <taxon>Arthrobacter</taxon>
    </lineage>
</organism>
<dbReference type="Gene3D" id="1.25.40.10">
    <property type="entry name" value="Tetratricopeptide repeat domain"/>
    <property type="match status" value="1"/>
</dbReference>
<proteinExistence type="predicted"/>
<dbReference type="EMBL" id="BAEG01000008">
    <property type="protein sequence ID" value="GAB12007.1"/>
    <property type="molecule type" value="Genomic_DNA"/>
</dbReference>
<dbReference type="Proteomes" id="UP000003828">
    <property type="component" value="Unassembled WGS sequence"/>
</dbReference>
<dbReference type="InterPro" id="IPR011990">
    <property type="entry name" value="TPR-like_helical_dom_sf"/>
</dbReference>
<dbReference type="Pfam" id="PF25056">
    <property type="entry name" value="DUF7793"/>
    <property type="match status" value="1"/>
</dbReference>